<keyword evidence="4" id="KW-0186">Copper</keyword>
<protein>
    <recommendedName>
        <fullName evidence="5">Plastocyanin-like domain-containing protein</fullName>
    </recommendedName>
</protein>
<accession>A0AAV2IKL5</accession>
<name>A0AAV2IKL5_LYMST</name>
<sequence>VQVCEGDTVEVLIINQQQSFDPLTIHWHGVLQKGTPFMDGTALVSQCPISPYSKFTYRF</sequence>
<dbReference type="AlphaFoldDB" id="A0AAV2IKL5"/>
<feature type="non-terminal residue" evidence="6">
    <location>
        <position position="59"/>
    </location>
</feature>
<comment type="caution">
    <text evidence="6">The sequence shown here is derived from an EMBL/GenBank/DDBJ whole genome shotgun (WGS) entry which is preliminary data.</text>
</comment>
<evidence type="ECO:0000256" key="2">
    <source>
        <dbReference type="ARBA" id="ARBA00022723"/>
    </source>
</evidence>
<dbReference type="GO" id="GO:0016491">
    <property type="term" value="F:oxidoreductase activity"/>
    <property type="evidence" value="ECO:0007669"/>
    <property type="project" value="UniProtKB-KW"/>
</dbReference>
<comment type="similarity">
    <text evidence="1">Belongs to the multicopper oxidase family.</text>
</comment>
<feature type="non-terminal residue" evidence="6">
    <location>
        <position position="1"/>
    </location>
</feature>
<keyword evidence="2" id="KW-0479">Metal-binding</keyword>
<gene>
    <name evidence="6" type="ORF">GSLYS_00020535001</name>
</gene>
<feature type="domain" description="Plastocyanin-like" evidence="5">
    <location>
        <begin position="1"/>
        <end position="59"/>
    </location>
</feature>
<dbReference type="GO" id="GO:0005507">
    <property type="term" value="F:copper ion binding"/>
    <property type="evidence" value="ECO:0007669"/>
    <property type="project" value="InterPro"/>
</dbReference>
<keyword evidence="7" id="KW-1185">Reference proteome</keyword>
<proteinExistence type="inferred from homology"/>
<dbReference type="PANTHER" id="PTHR11709:SF394">
    <property type="entry name" value="FI03373P-RELATED"/>
    <property type="match status" value="1"/>
</dbReference>
<evidence type="ECO:0000313" key="6">
    <source>
        <dbReference type="EMBL" id="CAL1547210.1"/>
    </source>
</evidence>
<evidence type="ECO:0000256" key="3">
    <source>
        <dbReference type="ARBA" id="ARBA00023002"/>
    </source>
</evidence>
<dbReference type="GO" id="GO:0005886">
    <property type="term" value="C:plasma membrane"/>
    <property type="evidence" value="ECO:0007669"/>
    <property type="project" value="TreeGrafter"/>
</dbReference>
<dbReference type="InterPro" id="IPR008972">
    <property type="entry name" value="Cupredoxin"/>
</dbReference>
<evidence type="ECO:0000256" key="4">
    <source>
        <dbReference type="ARBA" id="ARBA00023008"/>
    </source>
</evidence>
<keyword evidence="3" id="KW-0560">Oxidoreductase</keyword>
<dbReference type="PANTHER" id="PTHR11709">
    <property type="entry name" value="MULTI-COPPER OXIDASE"/>
    <property type="match status" value="1"/>
</dbReference>
<evidence type="ECO:0000256" key="1">
    <source>
        <dbReference type="ARBA" id="ARBA00010609"/>
    </source>
</evidence>
<dbReference type="EMBL" id="CAXITT010000919">
    <property type="protein sequence ID" value="CAL1547210.1"/>
    <property type="molecule type" value="Genomic_DNA"/>
</dbReference>
<dbReference type="InterPro" id="IPR011707">
    <property type="entry name" value="Cu-oxidase-like_N"/>
</dbReference>
<dbReference type="InterPro" id="IPR045087">
    <property type="entry name" value="Cu-oxidase_fam"/>
</dbReference>
<dbReference type="Gene3D" id="2.60.40.420">
    <property type="entry name" value="Cupredoxins - blue copper proteins"/>
    <property type="match status" value="1"/>
</dbReference>
<evidence type="ECO:0000313" key="7">
    <source>
        <dbReference type="Proteomes" id="UP001497497"/>
    </source>
</evidence>
<organism evidence="6 7">
    <name type="scientific">Lymnaea stagnalis</name>
    <name type="common">Great pond snail</name>
    <name type="synonym">Helix stagnalis</name>
    <dbReference type="NCBI Taxonomy" id="6523"/>
    <lineage>
        <taxon>Eukaryota</taxon>
        <taxon>Metazoa</taxon>
        <taxon>Spiralia</taxon>
        <taxon>Lophotrochozoa</taxon>
        <taxon>Mollusca</taxon>
        <taxon>Gastropoda</taxon>
        <taxon>Heterobranchia</taxon>
        <taxon>Euthyneura</taxon>
        <taxon>Panpulmonata</taxon>
        <taxon>Hygrophila</taxon>
        <taxon>Lymnaeoidea</taxon>
        <taxon>Lymnaeidae</taxon>
        <taxon>Lymnaea</taxon>
    </lineage>
</organism>
<reference evidence="6 7" key="1">
    <citation type="submission" date="2024-04" db="EMBL/GenBank/DDBJ databases">
        <authorList>
            <consortium name="Genoscope - CEA"/>
            <person name="William W."/>
        </authorList>
    </citation>
    <scope>NUCLEOTIDE SEQUENCE [LARGE SCALE GENOMIC DNA]</scope>
</reference>
<dbReference type="GO" id="GO:0006826">
    <property type="term" value="P:iron ion transport"/>
    <property type="evidence" value="ECO:0007669"/>
    <property type="project" value="TreeGrafter"/>
</dbReference>
<dbReference type="Proteomes" id="UP001497497">
    <property type="component" value="Unassembled WGS sequence"/>
</dbReference>
<dbReference type="SUPFAM" id="SSF49503">
    <property type="entry name" value="Cupredoxins"/>
    <property type="match status" value="1"/>
</dbReference>
<dbReference type="Pfam" id="PF07732">
    <property type="entry name" value="Cu-oxidase_3"/>
    <property type="match status" value="1"/>
</dbReference>
<evidence type="ECO:0000259" key="5">
    <source>
        <dbReference type="Pfam" id="PF07732"/>
    </source>
</evidence>